<dbReference type="CDD" id="cd18103">
    <property type="entry name" value="SpoU-like_RlmB"/>
    <property type="match status" value="1"/>
</dbReference>
<reference evidence="5 6" key="1">
    <citation type="journal article" date="2021" name="Front. Microbiol.">
        <title>Comprehensive Comparative Genomics and Phenotyping of Methylobacterium Species.</title>
        <authorList>
            <person name="Alessa O."/>
            <person name="Ogura Y."/>
            <person name="Fujitani Y."/>
            <person name="Takami H."/>
            <person name="Hayashi T."/>
            <person name="Sahin N."/>
            <person name="Tani A."/>
        </authorList>
    </citation>
    <scope>NUCLEOTIDE SEQUENCE [LARGE SCALE GENOMIC DNA]</scope>
    <source>
        <strain evidence="5 6">DSM 23679</strain>
    </source>
</reference>
<feature type="compositionally biased region" description="Acidic residues" evidence="3">
    <location>
        <begin position="1"/>
        <end position="10"/>
    </location>
</feature>
<evidence type="ECO:0000256" key="3">
    <source>
        <dbReference type="SAM" id="MobiDB-lite"/>
    </source>
</evidence>
<dbReference type="Pfam" id="PF00588">
    <property type="entry name" value="SpoU_methylase"/>
    <property type="match status" value="1"/>
</dbReference>
<feature type="compositionally biased region" description="Low complexity" evidence="3">
    <location>
        <begin position="35"/>
        <end position="52"/>
    </location>
</feature>
<dbReference type="InterPro" id="IPR029026">
    <property type="entry name" value="tRNA_m1G_MTases_N"/>
</dbReference>
<keyword evidence="1" id="KW-0489">Methyltransferase</keyword>
<dbReference type="EMBL" id="BPQG01000022">
    <property type="protein sequence ID" value="GJD43777.1"/>
    <property type="molecule type" value="Genomic_DNA"/>
</dbReference>
<dbReference type="SMART" id="SM00967">
    <property type="entry name" value="SpoU_sub_bind"/>
    <property type="match status" value="1"/>
</dbReference>
<evidence type="ECO:0000313" key="6">
    <source>
        <dbReference type="Proteomes" id="UP001055117"/>
    </source>
</evidence>
<evidence type="ECO:0000259" key="4">
    <source>
        <dbReference type="SMART" id="SM00967"/>
    </source>
</evidence>
<gene>
    <name evidence="5" type="primary">rlmB_1</name>
    <name evidence="5" type="ORF">AFCDBAGC_1631</name>
</gene>
<dbReference type="Pfam" id="PF08032">
    <property type="entry name" value="SpoU_sub_bind"/>
    <property type="match status" value="1"/>
</dbReference>
<dbReference type="Gene3D" id="3.40.1280.10">
    <property type="match status" value="1"/>
</dbReference>
<organism evidence="5 6">
    <name type="scientific">Methylobacterium cerastii</name>
    <dbReference type="NCBI Taxonomy" id="932741"/>
    <lineage>
        <taxon>Bacteria</taxon>
        <taxon>Pseudomonadati</taxon>
        <taxon>Pseudomonadota</taxon>
        <taxon>Alphaproteobacteria</taxon>
        <taxon>Hyphomicrobiales</taxon>
        <taxon>Methylobacteriaceae</taxon>
        <taxon>Methylobacterium</taxon>
    </lineage>
</organism>
<accession>A0ABQ4QFV1</accession>
<dbReference type="InterPro" id="IPR029028">
    <property type="entry name" value="Alpha/beta_knot_MTases"/>
</dbReference>
<feature type="region of interest" description="Disordered" evidence="3">
    <location>
        <begin position="1"/>
        <end position="93"/>
    </location>
</feature>
<dbReference type="PANTHER" id="PTHR46429">
    <property type="entry name" value="23S RRNA (GUANOSINE-2'-O-)-METHYLTRANSFERASE RLMB"/>
    <property type="match status" value="1"/>
</dbReference>
<comment type="caution">
    <text evidence="5">The sequence shown here is derived from an EMBL/GenBank/DDBJ whole genome shotgun (WGS) entry which is preliminary data.</text>
</comment>
<dbReference type="InterPro" id="IPR004441">
    <property type="entry name" value="rRNA_MeTrfase_TrmH"/>
</dbReference>
<dbReference type="InterPro" id="IPR013123">
    <property type="entry name" value="SpoU_subst-bd"/>
</dbReference>
<dbReference type="InterPro" id="IPR029064">
    <property type="entry name" value="Ribosomal_eL30-like_sf"/>
</dbReference>
<feature type="domain" description="RNA 2-O ribose methyltransferase substrate binding" evidence="4">
    <location>
        <begin position="98"/>
        <end position="171"/>
    </location>
</feature>
<dbReference type="Proteomes" id="UP001055117">
    <property type="component" value="Unassembled WGS sequence"/>
</dbReference>
<dbReference type="SUPFAM" id="SSF75217">
    <property type="entry name" value="alpha/beta knot"/>
    <property type="match status" value="1"/>
</dbReference>
<name>A0ABQ4QFV1_9HYPH</name>
<evidence type="ECO:0000256" key="2">
    <source>
        <dbReference type="ARBA" id="ARBA00022679"/>
    </source>
</evidence>
<dbReference type="PANTHER" id="PTHR46429:SF1">
    <property type="entry name" value="23S RRNA (GUANOSINE-2'-O-)-METHYLTRANSFERASE RLMB"/>
    <property type="match status" value="1"/>
</dbReference>
<evidence type="ECO:0000256" key="1">
    <source>
        <dbReference type="ARBA" id="ARBA00022603"/>
    </source>
</evidence>
<dbReference type="NCBIfam" id="TIGR00186">
    <property type="entry name" value="rRNA_methyl_3"/>
    <property type="match status" value="1"/>
</dbReference>
<keyword evidence="2" id="KW-0808">Transferase</keyword>
<dbReference type="InterPro" id="IPR001537">
    <property type="entry name" value="SpoU_MeTrfase"/>
</dbReference>
<protein>
    <submittedName>
        <fullName evidence="5">23S rRNA (Guanosine-2'-O-)-methyltransferase RlmB</fullName>
    </submittedName>
</protein>
<proteinExistence type="predicted"/>
<dbReference type="SUPFAM" id="SSF55315">
    <property type="entry name" value="L30e-like"/>
    <property type="match status" value="1"/>
</dbReference>
<evidence type="ECO:0000313" key="5">
    <source>
        <dbReference type="EMBL" id="GJD43777.1"/>
    </source>
</evidence>
<dbReference type="Gene3D" id="3.30.1330.30">
    <property type="match status" value="1"/>
</dbReference>
<keyword evidence="6" id="KW-1185">Reference proteome</keyword>
<sequence>MASESDDGGEDGGRPAGSEVRKPGFGQADHGKSGYGKSSFGKPGYGKPSYGKPGDGKSGYGKPGFGRPAFGKPGFGKPAYGQRPRPAGPQPAHEGAAVLYGFHPVVQAMGNAERKLHRLLATENGAARLVEELGTLRIEPELVRPADINRLLGADAVHQGLYLEADPLASPGLDALPADALLLALDQITDPHNVGAIVRTAAAFGVTGIVTTARHAPGATGVLAKSASGGLEHVPFLVVRNLAEALITLGEQGFTRIGLDSDAETGLDTLTPTRPAVIVLGAEGKGLRERTRACCDVLAKIPFTGEIRSLNVSNAAAIALYALGR</sequence>